<dbReference type="EMBL" id="CP025120">
    <property type="protein sequence ID" value="AUD79853.1"/>
    <property type="molecule type" value="Genomic_DNA"/>
</dbReference>
<keyword evidence="1" id="KW-0175">Coiled coil</keyword>
<dbReference type="GO" id="GO:0005737">
    <property type="term" value="C:cytoplasm"/>
    <property type="evidence" value="ECO:0007669"/>
    <property type="project" value="InterPro"/>
</dbReference>
<keyword evidence="2" id="KW-0131">Cell cycle</keyword>
<dbReference type="InterPro" id="IPR009252">
    <property type="entry name" value="Cell_div_ZapB"/>
</dbReference>
<evidence type="ECO:0000313" key="3">
    <source>
        <dbReference type="EMBL" id="AUD79853.1"/>
    </source>
</evidence>
<protein>
    <submittedName>
        <fullName evidence="3">Cell division protein ZapB</fullName>
    </submittedName>
</protein>
<reference evidence="3 4" key="1">
    <citation type="submission" date="2017-12" db="EMBL/GenBank/DDBJ databases">
        <title>Kangiella profundi FT102 completed genome.</title>
        <authorList>
            <person name="Xu J."/>
            <person name="Wang J."/>
            <person name="Lu Y."/>
        </authorList>
    </citation>
    <scope>NUCLEOTIDE SEQUENCE [LARGE SCALE GENOMIC DNA]</scope>
    <source>
        <strain evidence="3 4">FT102</strain>
    </source>
</reference>
<dbReference type="GO" id="GO:0000917">
    <property type="term" value="P:division septum assembly"/>
    <property type="evidence" value="ECO:0007669"/>
    <property type="project" value="UniProtKB-KW"/>
</dbReference>
<evidence type="ECO:0000313" key="4">
    <source>
        <dbReference type="Proteomes" id="UP000232693"/>
    </source>
</evidence>
<dbReference type="Gene3D" id="1.20.5.340">
    <property type="match status" value="1"/>
</dbReference>
<sequence>MTQGQLEKLEDKINALLARFEKINLENNQLRQQVNELRNERDRLHSKNETARKQIDIMISRLKSM</sequence>
<dbReference type="GO" id="GO:0043093">
    <property type="term" value="P:FtsZ-dependent cytokinesis"/>
    <property type="evidence" value="ECO:0007669"/>
    <property type="project" value="InterPro"/>
</dbReference>
<dbReference type="Pfam" id="PF06005">
    <property type="entry name" value="ZapB"/>
    <property type="match status" value="1"/>
</dbReference>
<keyword evidence="4" id="KW-1185">Reference proteome</keyword>
<evidence type="ECO:0000256" key="2">
    <source>
        <dbReference type="ARBA" id="ARBA00023210"/>
    </source>
</evidence>
<evidence type="ECO:0000256" key="1">
    <source>
        <dbReference type="ARBA" id="ARBA00023054"/>
    </source>
</evidence>
<dbReference type="AlphaFoldDB" id="A0A2K9ATW3"/>
<dbReference type="RefSeq" id="WP_018623784.1">
    <property type="nucleotide sequence ID" value="NZ_BMGO01000001.1"/>
</dbReference>
<dbReference type="OrthoDB" id="6120894at2"/>
<dbReference type="KEGG" id="kpd:CW740_11570"/>
<gene>
    <name evidence="3" type="ORF">CW740_11570</name>
</gene>
<organism evidence="3 4">
    <name type="scientific">Kangiella profundi</name>
    <dbReference type="NCBI Taxonomy" id="1561924"/>
    <lineage>
        <taxon>Bacteria</taxon>
        <taxon>Pseudomonadati</taxon>
        <taxon>Pseudomonadota</taxon>
        <taxon>Gammaproteobacteria</taxon>
        <taxon>Kangiellales</taxon>
        <taxon>Kangiellaceae</taxon>
        <taxon>Kangiella</taxon>
    </lineage>
</organism>
<keyword evidence="3" id="KW-0132">Cell division</keyword>
<accession>A0A2K9ATW3</accession>
<keyword evidence="2" id="KW-0717">Septation</keyword>
<proteinExistence type="predicted"/>
<name>A0A2K9ATW3_9GAMM</name>
<dbReference type="Proteomes" id="UP000232693">
    <property type="component" value="Chromosome"/>
</dbReference>